<dbReference type="GO" id="GO:0005737">
    <property type="term" value="C:cytoplasm"/>
    <property type="evidence" value="ECO:0007669"/>
    <property type="project" value="UniProtKB-SubCell"/>
</dbReference>
<reference evidence="12" key="2">
    <citation type="submission" date="2025-08" db="UniProtKB">
        <authorList>
            <consortium name="Ensembl"/>
        </authorList>
    </citation>
    <scope>IDENTIFICATION</scope>
</reference>
<evidence type="ECO:0000256" key="8">
    <source>
        <dbReference type="ARBA" id="ARBA00023242"/>
    </source>
</evidence>
<protein>
    <recommendedName>
        <fullName evidence="9">Zinc finger RNA-binding protein</fullName>
    </recommendedName>
</protein>
<dbReference type="FunFam" id="1.10.1410.40:FF:000001">
    <property type="entry name" value="interleukin enhancer-binding factor 3 isoform X1"/>
    <property type="match status" value="1"/>
</dbReference>
<dbReference type="InterPro" id="IPR049402">
    <property type="entry name" value="DZF_dom_C"/>
</dbReference>
<evidence type="ECO:0000256" key="3">
    <source>
        <dbReference type="ARBA" id="ARBA00022473"/>
    </source>
</evidence>
<dbReference type="InterPro" id="IPR013087">
    <property type="entry name" value="Znf_C2H2_type"/>
</dbReference>
<dbReference type="InterPro" id="IPR049401">
    <property type="entry name" value="DZF_dom_N"/>
</dbReference>
<feature type="region of interest" description="Disordered" evidence="10">
    <location>
        <begin position="1039"/>
        <end position="1077"/>
    </location>
</feature>
<dbReference type="Pfam" id="PF07528">
    <property type="entry name" value="DZF_N"/>
    <property type="match status" value="1"/>
</dbReference>
<name>A0A3P8UFF4_AMPPE</name>
<dbReference type="SMART" id="SM00451">
    <property type="entry name" value="ZnF_U1"/>
    <property type="match status" value="3"/>
</dbReference>
<dbReference type="SUPFAM" id="SSF57667">
    <property type="entry name" value="beta-beta-alpha zinc fingers"/>
    <property type="match status" value="3"/>
</dbReference>
<evidence type="ECO:0000256" key="6">
    <source>
        <dbReference type="ARBA" id="ARBA00022884"/>
    </source>
</evidence>
<dbReference type="STRING" id="161767.ENSAPEP00000034333"/>
<dbReference type="InterPro" id="IPR043519">
    <property type="entry name" value="NT_sf"/>
</dbReference>
<dbReference type="Proteomes" id="UP000265080">
    <property type="component" value="Chromosome 5"/>
</dbReference>
<keyword evidence="8" id="KW-0539">Nucleus</keyword>
<dbReference type="InterPro" id="IPR003604">
    <property type="entry name" value="Matrin/U1-like-C_Znf_C2H2"/>
</dbReference>
<dbReference type="FunFam" id="3.30.160.60:FF:000439">
    <property type="entry name" value="Zinc finger RNA-binding protein 2"/>
    <property type="match status" value="1"/>
</dbReference>
<feature type="region of interest" description="Disordered" evidence="10">
    <location>
        <begin position="527"/>
        <end position="548"/>
    </location>
</feature>
<dbReference type="PROSITE" id="PS51703">
    <property type="entry name" value="DZF"/>
    <property type="match status" value="1"/>
</dbReference>
<dbReference type="GO" id="GO:0003727">
    <property type="term" value="F:single-stranded RNA binding"/>
    <property type="evidence" value="ECO:0007669"/>
    <property type="project" value="TreeGrafter"/>
</dbReference>
<evidence type="ECO:0000313" key="12">
    <source>
        <dbReference type="Ensembl" id="ENSAPEP00000034333.1"/>
    </source>
</evidence>
<keyword evidence="7" id="KW-0238">DNA-binding</keyword>
<accession>A0A3P8UFF4</accession>
<dbReference type="Pfam" id="PF20965">
    <property type="entry name" value="DZF_C"/>
    <property type="match status" value="1"/>
</dbReference>
<dbReference type="PROSITE" id="PS00028">
    <property type="entry name" value="ZINC_FINGER_C2H2_1"/>
    <property type="match status" value="1"/>
</dbReference>
<evidence type="ECO:0000256" key="2">
    <source>
        <dbReference type="ARBA" id="ARBA00004496"/>
    </source>
</evidence>
<evidence type="ECO:0000256" key="1">
    <source>
        <dbReference type="ARBA" id="ARBA00004123"/>
    </source>
</evidence>
<feature type="region of interest" description="Disordered" evidence="10">
    <location>
        <begin position="704"/>
        <end position="725"/>
    </location>
</feature>
<keyword evidence="5" id="KW-0677">Repeat</keyword>
<evidence type="ECO:0000259" key="11">
    <source>
        <dbReference type="PROSITE" id="PS51703"/>
    </source>
</evidence>
<dbReference type="GO" id="GO:0071011">
    <property type="term" value="C:precatalytic spliceosome"/>
    <property type="evidence" value="ECO:0007669"/>
    <property type="project" value="TreeGrafter"/>
</dbReference>
<dbReference type="Gene3D" id="1.10.1410.40">
    <property type="match status" value="1"/>
</dbReference>
<evidence type="ECO:0000256" key="4">
    <source>
        <dbReference type="ARBA" id="ARBA00022490"/>
    </source>
</evidence>
<keyword evidence="13" id="KW-1185">Reference proteome</keyword>
<feature type="compositionally biased region" description="Basic and acidic residues" evidence="10">
    <location>
        <begin position="1065"/>
        <end position="1077"/>
    </location>
</feature>
<dbReference type="FunFam" id="3.30.160.60:FF:000210">
    <property type="entry name" value="Zinc finger RNA-binding protein 2"/>
    <property type="match status" value="1"/>
</dbReference>
<dbReference type="PANTHER" id="PTHR45762:SF21">
    <property type="entry name" value="ZINC FINGER RNA-BINDING PROTEIN"/>
    <property type="match status" value="1"/>
</dbReference>
<reference evidence="12 13" key="1">
    <citation type="submission" date="2018-03" db="EMBL/GenBank/DDBJ databases">
        <title>Finding Nemo's genes: A chromosome-scale reference assembly of the genome of the orange clownfish Amphiprion percula.</title>
        <authorList>
            <person name="Lehmann R."/>
        </authorList>
    </citation>
    <scope>NUCLEOTIDE SEQUENCE</scope>
</reference>
<keyword evidence="3" id="KW-0217">Developmental protein</keyword>
<dbReference type="GO" id="GO:0008270">
    <property type="term" value="F:zinc ion binding"/>
    <property type="evidence" value="ECO:0007669"/>
    <property type="project" value="InterPro"/>
</dbReference>
<evidence type="ECO:0000256" key="9">
    <source>
        <dbReference type="ARBA" id="ARBA00041195"/>
    </source>
</evidence>
<evidence type="ECO:0000256" key="10">
    <source>
        <dbReference type="SAM" id="MobiDB-lite"/>
    </source>
</evidence>
<dbReference type="PANTHER" id="PTHR45762">
    <property type="entry name" value="ZINC FINGER RNA-BINDING PROTEIN"/>
    <property type="match status" value="1"/>
</dbReference>
<keyword evidence="6" id="KW-0694">RNA-binding</keyword>
<dbReference type="SMART" id="SM00355">
    <property type="entry name" value="ZnF_C2H2"/>
    <property type="match status" value="3"/>
</dbReference>
<evidence type="ECO:0000256" key="7">
    <source>
        <dbReference type="ARBA" id="ARBA00023125"/>
    </source>
</evidence>
<dbReference type="GO" id="GO:0003725">
    <property type="term" value="F:double-stranded RNA binding"/>
    <property type="evidence" value="ECO:0007669"/>
    <property type="project" value="TreeGrafter"/>
</dbReference>
<dbReference type="Pfam" id="PF12874">
    <property type="entry name" value="zf-met"/>
    <property type="match status" value="3"/>
</dbReference>
<feature type="region of interest" description="Disordered" evidence="10">
    <location>
        <begin position="108"/>
        <end position="132"/>
    </location>
</feature>
<dbReference type="Gene3D" id="3.30.460.10">
    <property type="entry name" value="Beta Polymerase, domain 2"/>
    <property type="match status" value="1"/>
</dbReference>
<feature type="domain" description="DZF" evidence="11">
    <location>
        <begin position="705"/>
        <end position="1076"/>
    </location>
</feature>
<dbReference type="FunFam" id="3.30.460.10:FF:000010">
    <property type="entry name" value="Zinc finger RNA-binding protein 2"/>
    <property type="match status" value="1"/>
</dbReference>
<dbReference type="OMA" id="HDYVEEX"/>
<evidence type="ECO:0000256" key="5">
    <source>
        <dbReference type="ARBA" id="ARBA00022737"/>
    </source>
</evidence>
<reference evidence="12" key="3">
    <citation type="submission" date="2025-09" db="UniProtKB">
        <authorList>
            <consortium name="Ensembl"/>
        </authorList>
    </citation>
    <scope>IDENTIFICATION</scope>
</reference>
<comment type="subcellular location">
    <subcellularLocation>
        <location evidence="2">Cytoplasm</location>
    </subcellularLocation>
    <subcellularLocation>
        <location evidence="1">Nucleus</location>
    </subcellularLocation>
</comment>
<dbReference type="Gene3D" id="3.30.160.60">
    <property type="entry name" value="Classic Zinc Finger"/>
    <property type="match status" value="3"/>
</dbReference>
<dbReference type="InterPro" id="IPR006561">
    <property type="entry name" value="DZF_dom"/>
</dbReference>
<evidence type="ECO:0000313" key="13">
    <source>
        <dbReference type="Proteomes" id="UP000265080"/>
    </source>
</evidence>
<proteinExistence type="predicted"/>
<dbReference type="GO" id="GO:0003677">
    <property type="term" value="F:DNA binding"/>
    <property type="evidence" value="ECO:0007669"/>
    <property type="project" value="UniProtKB-KW"/>
</dbReference>
<dbReference type="SMART" id="SM00572">
    <property type="entry name" value="DZF"/>
    <property type="match status" value="1"/>
</dbReference>
<dbReference type="FunFam" id="3.30.160.60:FF:000153">
    <property type="entry name" value="Zinc finger RNA-binding protein 2"/>
    <property type="match status" value="1"/>
</dbReference>
<keyword evidence="4" id="KW-0963">Cytoplasm</keyword>
<dbReference type="InterPro" id="IPR036236">
    <property type="entry name" value="Znf_C2H2_sf"/>
</dbReference>
<organism evidence="12 13">
    <name type="scientific">Amphiprion percula</name>
    <name type="common">Orange clownfish</name>
    <name type="synonym">Lutjanus percula</name>
    <dbReference type="NCBI Taxonomy" id="161767"/>
    <lineage>
        <taxon>Eukaryota</taxon>
        <taxon>Metazoa</taxon>
        <taxon>Chordata</taxon>
        <taxon>Craniata</taxon>
        <taxon>Vertebrata</taxon>
        <taxon>Euteleostomi</taxon>
        <taxon>Actinopterygii</taxon>
        <taxon>Neopterygii</taxon>
        <taxon>Teleostei</taxon>
        <taxon>Neoteleostei</taxon>
        <taxon>Acanthomorphata</taxon>
        <taxon>Ovalentaria</taxon>
        <taxon>Pomacentridae</taxon>
        <taxon>Amphiprion</taxon>
    </lineage>
</organism>
<sequence length="1077" mass="117413">MIPICPVVSFTYVPSRLGEDAKMATGNYFGFTHGAAAQYSQQPAAGVAYTHPTTVASYTVHQAPVAAHTVAAAYAPTAATVAVARPAPVAVAAATAAAYGGYQPTHAATDYGYPQRQPEVPPPPPPVTSQNYQDSYSYVRSTAPAVAYDSKQYYQQPTATAAVAAAQPQPSVADSYYQTAPKSGYTQGVTSYTQSQQTRQVTVIKPAAPSPASSTFSIYPVTSTVQPVAAAASVVPSYSQSPTYSTNAVTYSGTSYSGYEAAVYSAASSYYQQQQQQQQQKQAVAAVAATAAWTGNTFTKKPPFQSKQLRPKQPPKPPQIHYCDVCKISCAGPQTYKEHLEGQKHKKKEAALKISQSSSCSGSGGGVLARNAQNQLRCELCDVSCTGADAYAAHIRGAKHQKVVKLHTKLGKPIPSTEPSMVTQTSSSTTAALNKTTTATLSSSSTTSSLCVAAASSSATSSSPPYLKPVTMVSSGVAGVKNPLANSLSVANSSSVGKKVNTPKINFVGGNKLQTTVKAEEARSEVKVEVSKPATPSSGAQDSKAEVPDTLSASTLAALQNDVQPVGHDYVEEVRNDEGKVIRFHCKLCECSFNDPNAKEMHLKGRRHRLQYKKKVNPDLQVEVKPSIRARKIQEEKMRKQMQKEEYWRRREEEERWRMEMRRYEEDMYWRRMEEEQHHWDERRRIPDGGYPQGPPGPPGLLGVRPGMPGLQPQGPVPPRRPDSSDDRYVMTKHATIYPSEDELQSIQKIVSITERALKLVSDIITDQDKTKDEDKEKKEPSKDRALKGVMRVGVLAKGLLLRGDKNVNLVLLCSERPTKSLLSCIVEHLPKQLTMVTPEKYEVKGSVQEAAIILTSCTEPKMQVTITLTSPVIREENGRDGDVTSGMVKDPADVLDRQKCLDALAALRHAKWFQARANGLQSCVIIIRILRDLCQRVPTWSPFPGWAMELLVEKAISSASAPLSPGDALRRVFECISSGILLPGGPGLVDPCEKKPADTLTPMGEQQREDITSSAQFALRLLAFRQIHKVLGMDPLPQMNPRFNIRNSRKRRRDNSDGTDSFEGEGKKDKKDYDSF</sequence>
<dbReference type="AlphaFoldDB" id="A0A3P8UFF4"/>
<dbReference type="GeneTree" id="ENSGT00940000155290"/>
<dbReference type="Ensembl" id="ENSAPET00000035225.1">
    <property type="protein sequence ID" value="ENSAPEP00000034333.1"/>
    <property type="gene ID" value="ENSAPEG00000024383.1"/>
</dbReference>